<feature type="compositionally biased region" description="Basic and acidic residues" evidence="1">
    <location>
        <begin position="219"/>
        <end position="237"/>
    </location>
</feature>
<organism evidence="3 4">
    <name type="scientific">Saponaria officinalis</name>
    <name type="common">Common soapwort</name>
    <name type="synonym">Lychnis saponaria</name>
    <dbReference type="NCBI Taxonomy" id="3572"/>
    <lineage>
        <taxon>Eukaryota</taxon>
        <taxon>Viridiplantae</taxon>
        <taxon>Streptophyta</taxon>
        <taxon>Embryophyta</taxon>
        <taxon>Tracheophyta</taxon>
        <taxon>Spermatophyta</taxon>
        <taxon>Magnoliopsida</taxon>
        <taxon>eudicotyledons</taxon>
        <taxon>Gunneridae</taxon>
        <taxon>Pentapetalae</taxon>
        <taxon>Caryophyllales</taxon>
        <taxon>Caryophyllaceae</taxon>
        <taxon>Caryophylleae</taxon>
        <taxon>Saponaria</taxon>
    </lineage>
</organism>
<dbReference type="InterPro" id="IPR047252">
    <property type="entry name" value="TP53BP1-like"/>
</dbReference>
<dbReference type="GO" id="GO:0005634">
    <property type="term" value="C:nucleus"/>
    <property type="evidence" value="ECO:0007669"/>
    <property type="project" value="TreeGrafter"/>
</dbReference>
<dbReference type="SUPFAM" id="SSF52113">
    <property type="entry name" value="BRCT domain"/>
    <property type="match status" value="2"/>
</dbReference>
<feature type="domain" description="BRCT" evidence="2">
    <location>
        <begin position="739"/>
        <end position="844"/>
    </location>
</feature>
<evidence type="ECO:0000313" key="4">
    <source>
        <dbReference type="Proteomes" id="UP001443914"/>
    </source>
</evidence>
<dbReference type="GO" id="GO:0042393">
    <property type="term" value="F:histone binding"/>
    <property type="evidence" value="ECO:0007669"/>
    <property type="project" value="TreeGrafter"/>
</dbReference>
<sequence length="986" mass="109489">MAILPFRSPHFSDDVAWLQFDHSSSPATSFPLDVDNFPQCFQVLHFNLHLSTDGAPLHSVEELQNRKIMMTSNMDNNTSDVNLCLLDENCSGYVCVKTLCKTKNSAPDNLEIYNARGTECNDINDAVELSVAASEALVIHDIIQSESIAEAMSAAAILEVALRVKQARLDELQDSVCCFNDPDTSDILSNLNDSDLEDVYNDVGLPSSLASSMDPSVSRVEDTPMTHVHTEGEREVQSEWSQDEETLENNSDTDTANDLPNGSFDIEKHEKSSRPAMFDSIPQIACHQGNGTFDKTQMNQEIDVCGGKESNGAKTICKMLIKETSYLSESTYIPSDQNSVVNCRQSCSNSSNANKFLEDSYKTSTREALLSQDPVKDSNSSCIDPLCSMVPCSISSEIGKSPIATKKYDNLKVIDSVPSLKIGTKVPLETVQTSSIQNDENIVSKDLPELILGDVCINPIIMRQTKSLKEYSRGLLRNSPPSLEKIFNCGLGEEEGNEVLLDDIEKVTCNNSTNAKDLMKALHVESIHGCASSKMNEGHEDMRLLAMDQHISCNNTSNTDVPNKKPFVRSTAICTIPTNREESHFGNSAGRHLKDHCEGSDTNQAQMQIHVHDMPKSPLVFCQRTRRFRAPMFPVTELLSGTQADEQVCGSQNICHKRKRVLQGELHGPSNTETSAQKRVRFSDADIEPRSNKSLKRNRTLKRGSKIINTLKPINEEQEQGITSQEVKECLTNCRLKGRKKPIFQGLDFLLTGFSKKKEQEIEGLLRKHGGMVLSDIPTPISRIREKRSSRSYAERLPVVICSRKLQTTTFLYGCAVNAFLLKAGWAYDSVKAGSVLPPDKYQVLSNRTRTMINQMGKPIGKNDVNYIFVKVGIMLHGTHSFCTKLAQVIKHGQGLVYKSLQSLVQSLDKKKISLGAIVVDDDNQSTRHLKKYASEQNIPVMPAAWIVNSLLEGKLLPAQDNLHLRKPSPTEVPKMSVLQDWSQEI</sequence>
<dbReference type="InterPro" id="IPR036420">
    <property type="entry name" value="BRCT_dom_sf"/>
</dbReference>
<dbReference type="Pfam" id="PF18428">
    <property type="entry name" value="BRCT_3"/>
    <property type="match status" value="1"/>
</dbReference>
<dbReference type="InterPro" id="IPR001357">
    <property type="entry name" value="BRCT_dom"/>
</dbReference>
<gene>
    <name evidence="3" type="ORF">RND81_14G088200</name>
</gene>
<protein>
    <recommendedName>
        <fullName evidence="2">BRCT domain-containing protein</fullName>
    </recommendedName>
</protein>
<evidence type="ECO:0000313" key="3">
    <source>
        <dbReference type="EMBL" id="KAK9665067.1"/>
    </source>
</evidence>
<feature type="compositionally biased region" description="Polar residues" evidence="1">
    <location>
        <begin position="248"/>
        <end position="260"/>
    </location>
</feature>
<dbReference type="EMBL" id="JBDFQZ010000014">
    <property type="protein sequence ID" value="KAK9665067.1"/>
    <property type="molecule type" value="Genomic_DNA"/>
</dbReference>
<proteinExistence type="predicted"/>
<feature type="domain" description="BRCT" evidence="2">
    <location>
        <begin position="918"/>
        <end position="964"/>
    </location>
</feature>
<reference evidence="3" key="1">
    <citation type="submission" date="2024-03" db="EMBL/GenBank/DDBJ databases">
        <title>WGS assembly of Saponaria officinalis var. Norfolk2.</title>
        <authorList>
            <person name="Jenkins J."/>
            <person name="Shu S."/>
            <person name="Grimwood J."/>
            <person name="Barry K."/>
            <person name="Goodstein D."/>
            <person name="Schmutz J."/>
            <person name="Leebens-Mack J."/>
            <person name="Osbourn A."/>
        </authorList>
    </citation>
    <scope>NUCLEOTIDE SEQUENCE [LARGE SCALE GENOMIC DNA]</scope>
    <source>
        <strain evidence="3">JIC</strain>
    </source>
</reference>
<name>A0AAW1GMD8_SAPOF</name>
<dbReference type="PANTHER" id="PTHR15321:SF3">
    <property type="entry name" value="TP53-BINDING PROTEIN 1"/>
    <property type="match status" value="1"/>
</dbReference>
<evidence type="ECO:0000256" key="1">
    <source>
        <dbReference type="SAM" id="MobiDB-lite"/>
    </source>
</evidence>
<dbReference type="Gene3D" id="3.40.50.10190">
    <property type="entry name" value="BRCT domain"/>
    <property type="match status" value="2"/>
</dbReference>
<dbReference type="PANTHER" id="PTHR15321">
    <property type="entry name" value="TUMOR SUPPRESSOR P53-BINDING PROTEIN 1"/>
    <property type="match status" value="1"/>
</dbReference>
<dbReference type="Proteomes" id="UP001443914">
    <property type="component" value="Unassembled WGS sequence"/>
</dbReference>
<keyword evidence="4" id="KW-1185">Reference proteome</keyword>
<accession>A0AAW1GMD8</accession>
<dbReference type="PROSITE" id="PS50172">
    <property type="entry name" value="BRCT"/>
    <property type="match status" value="2"/>
</dbReference>
<dbReference type="AlphaFoldDB" id="A0AAW1GMD8"/>
<evidence type="ECO:0000259" key="2">
    <source>
        <dbReference type="PROSITE" id="PS50172"/>
    </source>
</evidence>
<feature type="region of interest" description="Disordered" evidence="1">
    <location>
        <begin position="207"/>
        <end position="274"/>
    </location>
</feature>
<dbReference type="GO" id="GO:0000077">
    <property type="term" value="P:DNA damage checkpoint signaling"/>
    <property type="evidence" value="ECO:0007669"/>
    <property type="project" value="TreeGrafter"/>
</dbReference>
<comment type="caution">
    <text evidence="3">The sequence shown here is derived from an EMBL/GenBank/DDBJ whole genome shotgun (WGS) entry which is preliminary data.</text>
</comment>
<dbReference type="GO" id="GO:0045944">
    <property type="term" value="P:positive regulation of transcription by RNA polymerase II"/>
    <property type="evidence" value="ECO:0007669"/>
    <property type="project" value="TreeGrafter"/>
</dbReference>